<feature type="domain" description="Adenine deaminase C-terminal" evidence="8">
    <location>
        <begin position="415"/>
        <end position="578"/>
    </location>
</feature>
<evidence type="ECO:0000256" key="5">
    <source>
        <dbReference type="ARBA" id="ARBA00047720"/>
    </source>
</evidence>
<keyword evidence="4 6" id="KW-0464">Manganese</keyword>
<dbReference type="PANTHER" id="PTHR11113">
    <property type="entry name" value="N-ACETYLGLUCOSAMINE-6-PHOSPHATE DEACETYLASE"/>
    <property type="match status" value="1"/>
</dbReference>
<protein>
    <recommendedName>
        <fullName evidence="2 6">Adenine deaminase</fullName>
        <shortName evidence="6">Adenase</shortName>
        <shortName evidence="6">Adenine aminase</shortName>
        <ecNumber evidence="2 6">3.5.4.2</ecNumber>
    </recommendedName>
</protein>
<dbReference type="PANTHER" id="PTHR11113:SF2">
    <property type="entry name" value="ADENINE DEAMINASE"/>
    <property type="match status" value="1"/>
</dbReference>
<organism evidence="9 10">
    <name type="scientific">Rahnella sikkimica</name>
    <dbReference type="NCBI Taxonomy" id="1805933"/>
    <lineage>
        <taxon>Bacteria</taxon>
        <taxon>Pseudomonadati</taxon>
        <taxon>Pseudomonadota</taxon>
        <taxon>Gammaproteobacteria</taxon>
        <taxon>Enterobacterales</taxon>
        <taxon>Yersiniaceae</taxon>
        <taxon>Rahnella</taxon>
    </lineage>
</organism>
<dbReference type="OrthoDB" id="9766983at2"/>
<dbReference type="RefSeq" id="WP_104923049.1">
    <property type="nucleotide sequence ID" value="NZ_CP019062.1"/>
</dbReference>
<dbReference type="Gene3D" id="3.20.20.140">
    <property type="entry name" value="Metal-dependent hydrolases"/>
    <property type="match status" value="1"/>
</dbReference>
<accession>A0A2L1URI2</accession>
<comment type="similarity">
    <text evidence="1 6">Belongs to the metallo-dependent hydrolases superfamily. Adenine deaminase family.</text>
</comment>
<evidence type="ECO:0000313" key="10">
    <source>
        <dbReference type="Proteomes" id="UP000239197"/>
    </source>
</evidence>
<dbReference type="Proteomes" id="UP000239197">
    <property type="component" value="Chromosome"/>
</dbReference>
<dbReference type="GO" id="GO:0000034">
    <property type="term" value="F:adenine deaminase activity"/>
    <property type="evidence" value="ECO:0007669"/>
    <property type="project" value="UniProtKB-UniRule"/>
</dbReference>
<evidence type="ECO:0000256" key="2">
    <source>
        <dbReference type="ARBA" id="ARBA00012782"/>
    </source>
</evidence>
<dbReference type="InterPro" id="IPR026912">
    <property type="entry name" value="Adenine_deam_C"/>
</dbReference>
<reference evidence="10" key="1">
    <citation type="submission" date="2017-01" db="EMBL/GenBank/DDBJ databases">
        <title>Genome sequence of Rouxiella sp. ERMR1:05.</title>
        <authorList>
            <person name="Kumar R."/>
            <person name="Singh D."/>
            <person name="Kumar S."/>
        </authorList>
    </citation>
    <scope>NUCLEOTIDE SEQUENCE [LARGE SCALE GENOMIC DNA]</scope>
    <source>
        <strain evidence="10">ERMR1:05</strain>
    </source>
</reference>
<dbReference type="GO" id="GO:0006146">
    <property type="term" value="P:adenine catabolic process"/>
    <property type="evidence" value="ECO:0007669"/>
    <property type="project" value="InterPro"/>
</dbReference>
<evidence type="ECO:0000259" key="8">
    <source>
        <dbReference type="Pfam" id="PF13382"/>
    </source>
</evidence>
<keyword evidence="3 6" id="KW-0378">Hydrolase</keyword>
<dbReference type="AlphaFoldDB" id="A0A2L1URI2"/>
<sequence length="612" mass="66084">MTDNIDSASQRLRAVNAALGKIPFDRLLINAKVIDMVTGEIRKADVGITGNMIASVHPRGKFTQASNVDDLAGRYLSPGFIDTHVHIESSHLPPEKYAEIVVAQGTTTVFWDPHELANVLGVPGVQYAIQASRNLPLRVICAAPSSVPSTPGLEMSGADFRGKEMQTMLSWPEVAGVAEVMDMYGVLNGSERMLEILDAGLKSGKLIEGHARGLKDEQLQAYLAAGVTSDHELTSAEDALEKLRAGLTLQIRGSHPYLLPDITAALLALPHLSSQITLCTDDVPPDHLLEKGGLIALIKLLISYGLRVEDVLRMATFNAAIRMRRSDLGLIAAGRTADIIVFDSLDNLHPEAVYVGGERVARNGKLLFTPAAASGVVPPRDTMRLKPLSQDDFRLKIPGLNNGKARLRNIKGARFTQWSEVTVSVQDGAVQLPEGFSLIWVQHRHGRHDATPKMALLEGWGELRGAIATSYSHDSHNLVVIGREPADMVLAANQLIASGGGMALSQHGKLLAKIEMPIAGMLSDLPAKQLAKEFKNLRELSAQVADWEPPYRVFKAIEGTCLACNAGPHLTDLGLTDGGLREIVDPVLEIWPDNARVVLSAKNTKMTANTTL</sequence>
<dbReference type="EC" id="3.5.4.2" evidence="2 6"/>
<evidence type="ECO:0000313" key="9">
    <source>
        <dbReference type="EMBL" id="AVF35561.1"/>
    </source>
</evidence>
<evidence type="ECO:0000256" key="3">
    <source>
        <dbReference type="ARBA" id="ARBA00022801"/>
    </source>
</evidence>
<dbReference type="KEGG" id="rox:BV494_11760"/>
<dbReference type="InterPro" id="IPR011059">
    <property type="entry name" value="Metal-dep_hydrolase_composite"/>
</dbReference>
<dbReference type="Gene3D" id="2.30.40.10">
    <property type="entry name" value="Urease, subunit C, domain 1"/>
    <property type="match status" value="1"/>
</dbReference>
<evidence type="ECO:0000259" key="7">
    <source>
        <dbReference type="Pfam" id="PF01979"/>
    </source>
</evidence>
<dbReference type="SUPFAM" id="SSF51556">
    <property type="entry name" value="Metallo-dependent hydrolases"/>
    <property type="match status" value="1"/>
</dbReference>
<name>A0A2L1URI2_9GAMM</name>
<evidence type="ECO:0000256" key="1">
    <source>
        <dbReference type="ARBA" id="ARBA00006773"/>
    </source>
</evidence>
<keyword evidence="10" id="KW-1185">Reference proteome</keyword>
<dbReference type="InterPro" id="IPR006680">
    <property type="entry name" value="Amidohydro-rel"/>
</dbReference>
<dbReference type="Pfam" id="PF13382">
    <property type="entry name" value="Adenine_deam_C"/>
    <property type="match status" value="1"/>
</dbReference>
<comment type="cofactor">
    <cofactor evidence="6">
        <name>Mn(2+)</name>
        <dbReference type="ChEBI" id="CHEBI:29035"/>
    </cofactor>
</comment>
<comment type="catalytic activity">
    <reaction evidence="5 6">
        <text>adenine + H2O + H(+) = hypoxanthine + NH4(+)</text>
        <dbReference type="Rhea" id="RHEA:23688"/>
        <dbReference type="ChEBI" id="CHEBI:15377"/>
        <dbReference type="ChEBI" id="CHEBI:15378"/>
        <dbReference type="ChEBI" id="CHEBI:16708"/>
        <dbReference type="ChEBI" id="CHEBI:17368"/>
        <dbReference type="ChEBI" id="CHEBI:28938"/>
        <dbReference type="EC" id="3.5.4.2"/>
    </reaction>
</comment>
<dbReference type="InterPro" id="IPR032466">
    <property type="entry name" value="Metal_Hydrolase"/>
</dbReference>
<dbReference type="Pfam" id="PF01979">
    <property type="entry name" value="Amidohydro_1"/>
    <property type="match status" value="1"/>
</dbReference>
<dbReference type="HAMAP" id="MF_01518">
    <property type="entry name" value="Adenine_deamin"/>
    <property type="match status" value="1"/>
</dbReference>
<dbReference type="SUPFAM" id="SSF51338">
    <property type="entry name" value="Composite domain of metallo-dependent hydrolases"/>
    <property type="match status" value="1"/>
</dbReference>
<evidence type="ECO:0000256" key="6">
    <source>
        <dbReference type="HAMAP-Rule" id="MF_01518"/>
    </source>
</evidence>
<gene>
    <name evidence="6" type="primary">ade</name>
    <name evidence="9" type="ORF">BV494_11760</name>
</gene>
<feature type="domain" description="Amidohydrolase-related" evidence="7">
    <location>
        <begin position="75"/>
        <end position="359"/>
    </location>
</feature>
<comment type="subunit">
    <text evidence="6">Homodimer.</text>
</comment>
<evidence type="ECO:0000256" key="4">
    <source>
        <dbReference type="ARBA" id="ARBA00023211"/>
    </source>
</evidence>
<dbReference type="EMBL" id="CP019062">
    <property type="protein sequence ID" value="AVF35561.1"/>
    <property type="molecule type" value="Genomic_DNA"/>
</dbReference>
<dbReference type="InterPro" id="IPR006679">
    <property type="entry name" value="Adenine_deam"/>
</dbReference>
<proteinExistence type="inferred from homology"/>